<feature type="region of interest" description="Disordered" evidence="4">
    <location>
        <begin position="109"/>
        <end position="131"/>
    </location>
</feature>
<dbReference type="GO" id="GO:0005634">
    <property type="term" value="C:nucleus"/>
    <property type="evidence" value="ECO:0007669"/>
    <property type="project" value="UniProtKB-UniRule"/>
</dbReference>
<feature type="compositionally biased region" description="Polar residues" evidence="4">
    <location>
        <begin position="1"/>
        <end position="18"/>
    </location>
</feature>
<dbReference type="PROSITE" id="PS50118">
    <property type="entry name" value="HMG_BOX_2"/>
    <property type="match status" value="1"/>
</dbReference>
<feature type="DNA-binding region" description="HMG box" evidence="3">
    <location>
        <begin position="38"/>
        <end position="107"/>
    </location>
</feature>
<reference evidence="6" key="1">
    <citation type="journal article" date="2020" name="Fungal Divers.">
        <title>Resolving the Mortierellaceae phylogeny through synthesis of multi-gene phylogenetics and phylogenomics.</title>
        <authorList>
            <person name="Vandepol N."/>
            <person name="Liber J."/>
            <person name="Desiro A."/>
            <person name="Na H."/>
            <person name="Kennedy M."/>
            <person name="Barry K."/>
            <person name="Grigoriev I.V."/>
            <person name="Miller A.N."/>
            <person name="O'Donnell K."/>
            <person name="Stajich J.E."/>
            <person name="Bonito G."/>
        </authorList>
    </citation>
    <scope>NUCLEOTIDE SEQUENCE</scope>
    <source>
        <strain evidence="6">CK1249</strain>
    </source>
</reference>
<evidence type="ECO:0000256" key="3">
    <source>
        <dbReference type="PROSITE-ProRule" id="PRU00267"/>
    </source>
</evidence>
<gene>
    <name evidence="6" type="ORF">BGZ70_004055</name>
</gene>
<dbReference type="OrthoDB" id="6247875at2759"/>
<evidence type="ECO:0000256" key="2">
    <source>
        <dbReference type="ARBA" id="ARBA00023163"/>
    </source>
</evidence>
<organism evidence="6 7">
    <name type="scientific">Mortierella alpina</name>
    <name type="common">Oleaginous fungus</name>
    <name type="synonym">Mortierella renispora</name>
    <dbReference type="NCBI Taxonomy" id="64518"/>
    <lineage>
        <taxon>Eukaryota</taxon>
        <taxon>Fungi</taxon>
        <taxon>Fungi incertae sedis</taxon>
        <taxon>Mucoromycota</taxon>
        <taxon>Mortierellomycotina</taxon>
        <taxon>Mortierellomycetes</taxon>
        <taxon>Mortierellales</taxon>
        <taxon>Mortierellaceae</taxon>
        <taxon>Mortierella</taxon>
    </lineage>
</organism>
<dbReference type="InterPro" id="IPR009071">
    <property type="entry name" value="HMG_box_dom"/>
</dbReference>
<feature type="domain" description="HMG box" evidence="5">
    <location>
        <begin position="38"/>
        <end position="107"/>
    </location>
</feature>
<dbReference type="GO" id="GO:0030154">
    <property type="term" value="P:cell differentiation"/>
    <property type="evidence" value="ECO:0007669"/>
    <property type="project" value="TreeGrafter"/>
</dbReference>
<dbReference type="InterPro" id="IPR036910">
    <property type="entry name" value="HMG_box_dom_sf"/>
</dbReference>
<dbReference type="SMART" id="SM00398">
    <property type="entry name" value="HMG"/>
    <property type="match status" value="1"/>
</dbReference>
<dbReference type="SUPFAM" id="SSF47095">
    <property type="entry name" value="HMG-box"/>
    <property type="match status" value="1"/>
</dbReference>
<dbReference type="Gene3D" id="1.10.30.10">
    <property type="entry name" value="High mobility group box domain"/>
    <property type="match status" value="1"/>
</dbReference>
<sequence length="151" mass="16968">MDNTTKNASDAQEFSSQHPLDGEASSSSDGSGSSTPLPKQPCDSFMLYRKSKLGSPSLLHFSNLSSSQISAEIAELWNNEPDEVKLQYQRQAEQERLAFVQAFPDYKYRRSKSKSARKDQDPEEEISRSKELATVEGRLGMVLEEESRSKE</sequence>
<dbReference type="Proteomes" id="UP000738359">
    <property type="component" value="Unassembled WGS sequence"/>
</dbReference>
<keyword evidence="2" id="KW-0804">Transcription</keyword>
<dbReference type="AlphaFoldDB" id="A0A9P6JEZ2"/>
<feature type="compositionally biased region" description="Basic and acidic residues" evidence="4">
    <location>
        <begin position="116"/>
        <end position="131"/>
    </location>
</feature>
<dbReference type="PANTHER" id="PTHR10270:SF161">
    <property type="entry name" value="SEX-DETERMINING REGION Y PROTEIN"/>
    <property type="match status" value="1"/>
</dbReference>
<evidence type="ECO:0000256" key="4">
    <source>
        <dbReference type="SAM" id="MobiDB-lite"/>
    </source>
</evidence>
<keyword evidence="1 3" id="KW-0238">DNA-binding</keyword>
<comment type="caution">
    <text evidence="6">The sequence shown here is derived from an EMBL/GenBank/DDBJ whole genome shotgun (WGS) entry which is preliminary data.</text>
</comment>
<name>A0A9P6JEZ2_MORAP</name>
<dbReference type="Pfam" id="PF00505">
    <property type="entry name" value="HMG_box"/>
    <property type="match status" value="1"/>
</dbReference>
<feature type="region of interest" description="Disordered" evidence="4">
    <location>
        <begin position="1"/>
        <end position="43"/>
    </location>
</feature>
<dbReference type="GO" id="GO:0001228">
    <property type="term" value="F:DNA-binding transcription activator activity, RNA polymerase II-specific"/>
    <property type="evidence" value="ECO:0007669"/>
    <property type="project" value="TreeGrafter"/>
</dbReference>
<feature type="compositionally biased region" description="Low complexity" evidence="4">
    <location>
        <begin position="25"/>
        <end position="34"/>
    </location>
</feature>
<dbReference type="EMBL" id="JAAAHY010000022">
    <property type="protein sequence ID" value="KAF9968409.1"/>
    <property type="molecule type" value="Genomic_DNA"/>
</dbReference>
<accession>A0A9P6JEZ2</accession>
<proteinExistence type="predicted"/>
<evidence type="ECO:0000313" key="6">
    <source>
        <dbReference type="EMBL" id="KAF9968409.1"/>
    </source>
</evidence>
<protein>
    <recommendedName>
        <fullName evidence="5">HMG box domain-containing protein</fullName>
    </recommendedName>
</protein>
<keyword evidence="7" id="KW-1185">Reference proteome</keyword>
<evidence type="ECO:0000313" key="7">
    <source>
        <dbReference type="Proteomes" id="UP000738359"/>
    </source>
</evidence>
<evidence type="ECO:0000256" key="1">
    <source>
        <dbReference type="ARBA" id="ARBA00023125"/>
    </source>
</evidence>
<dbReference type="InterPro" id="IPR050140">
    <property type="entry name" value="SRY-related_HMG-box_TF-like"/>
</dbReference>
<keyword evidence="3" id="KW-0539">Nucleus</keyword>
<dbReference type="GO" id="GO:0000978">
    <property type="term" value="F:RNA polymerase II cis-regulatory region sequence-specific DNA binding"/>
    <property type="evidence" value="ECO:0007669"/>
    <property type="project" value="TreeGrafter"/>
</dbReference>
<evidence type="ECO:0000259" key="5">
    <source>
        <dbReference type="PROSITE" id="PS50118"/>
    </source>
</evidence>
<dbReference type="PANTHER" id="PTHR10270">
    <property type="entry name" value="SOX TRANSCRIPTION FACTOR"/>
    <property type="match status" value="1"/>
</dbReference>